<name>A0A8S1E244_9INSE</name>
<gene>
    <name evidence="4" type="ORF">CLODIP_2_CD04183</name>
</gene>
<accession>A0A8S1E244</accession>
<feature type="repeat" description="ANK" evidence="3">
    <location>
        <begin position="649"/>
        <end position="681"/>
    </location>
</feature>
<dbReference type="SMART" id="SM00248">
    <property type="entry name" value="ANK"/>
    <property type="match status" value="18"/>
</dbReference>
<evidence type="ECO:0000256" key="3">
    <source>
        <dbReference type="PROSITE-ProRule" id="PRU00023"/>
    </source>
</evidence>
<feature type="repeat" description="ANK" evidence="3">
    <location>
        <begin position="853"/>
        <end position="885"/>
    </location>
</feature>
<dbReference type="Pfam" id="PF00023">
    <property type="entry name" value="Ank"/>
    <property type="match status" value="2"/>
</dbReference>
<evidence type="ECO:0000313" key="4">
    <source>
        <dbReference type="EMBL" id="CAB3386297.1"/>
    </source>
</evidence>
<dbReference type="Proteomes" id="UP000494165">
    <property type="component" value="Unassembled WGS sequence"/>
</dbReference>
<dbReference type="InterPro" id="IPR002110">
    <property type="entry name" value="Ankyrin_rpt"/>
</dbReference>
<evidence type="ECO:0000256" key="2">
    <source>
        <dbReference type="ARBA" id="ARBA00023043"/>
    </source>
</evidence>
<dbReference type="Pfam" id="PF12796">
    <property type="entry name" value="Ank_2"/>
    <property type="match status" value="5"/>
</dbReference>
<dbReference type="PANTHER" id="PTHR24198">
    <property type="entry name" value="ANKYRIN REPEAT AND PROTEIN KINASE DOMAIN-CONTAINING PROTEIN"/>
    <property type="match status" value="1"/>
</dbReference>
<evidence type="ECO:0000256" key="1">
    <source>
        <dbReference type="ARBA" id="ARBA00022737"/>
    </source>
</evidence>
<keyword evidence="5" id="KW-1185">Reference proteome</keyword>
<dbReference type="EMBL" id="CADEPI010000468">
    <property type="protein sequence ID" value="CAB3386297.1"/>
    <property type="molecule type" value="Genomic_DNA"/>
</dbReference>
<sequence>MDSFMGVRDTDRFIEKTTTDMTPLMLAARDENLESCLALLKSGESVKARTKFGVTPLHFAALNKENGIKIVWHLTNQEKLDVKEKDEDGEEAIFYAVRKGNFRVAQTLLELREKINNNLLHFFITQNRSDIAQVIHAWNPNLIKEVDSDRRNALHLAAQFADLSACKWLIAEGIDVASTSSFGTALHRAPLNKKHGIELVRFFVSKKLKLNEKSEFGFVPLDAALAAENIEIARELLTLGASLHIKDHNFLHYCVFLNKLKSAKFVHELDKKLIRGKDANERDAIHIAAEVADLEMCRWLVETGVPVDSLNGKRQTSVLHHVGYNFKHGIQLVRYFFHLGLDINEKDHFGFTPLSLRNFNFPEGELRKIGKMDLFMNVRDTFRFIEKTTEDLTLLMLAARDENLESCLYLLKKGESADAKTKFGVTPLHFAALNKENGIEIIRHLINQKKVDVKEKDVDGEEPIFYAIRKANFKVAQVLLELQGAETKNLLHFVITRNRGDAAPMVHAWNPDLIKQVDSDKRNALHLAAEYSDLNVCKWLIGEGIDVASKSVYGSALNRAALNKRHGEELVPFFYAQGLSLNETSEMGYSPLHAALAVENIEVAQEMISLGASLHKHNYLFYSVTVNKLNSAKFVNGLDNTQIVSRDKDGRTALHVAAEVADRVMCKWLIESGIPIYSTCSRWKSSALHHAVFNRRHGPSLVRFFHESGLNVNKKDNTMYTPIVHAVKAKNFEVAKELLSLGADLRWEKKGVNILHHCIVSNNLEGARFVHSKDPGLINELGKEGMNALHFAAAHADVKMCEWLYDQDVDVQAASEKQRNNVLHFVACNKEHGKSLVAFFDSKAVDVNKRNKSSLTPLHAALLNENIDVVGELLEVGADIFVKLQNDNILHFCILRDKFLSAKFVVRINRELLREETNGGMTALHLAARVADLDFCKFL</sequence>
<evidence type="ECO:0000313" key="5">
    <source>
        <dbReference type="Proteomes" id="UP000494165"/>
    </source>
</evidence>
<dbReference type="PROSITE" id="PS50088">
    <property type="entry name" value="ANK_REPEAT"/>
    <property type="match status" value="10"/>
</dbReference>
<feature type="repeat" description="ANK" evidence="3">
    <location>
        <begin position="216"/>
        <end position="248"/>
    </location>
</feature>
<feature type="repeat" description="ANK" evidence="3">
    <location>
        <begin position="280"/>
        <end position="312"/>
    </location>
</feature>
<dbReference type="SUPFAM" id="SSF48403">
    <property type="entry name" value="Ankyrin repeat"/>
    <property type="match status" value="4"/>
</dbReference>
<feature type="repeat" description="ANK" evidence="3">
    <location>
        <begin position="587"/>
        <end position="619"/>
    </location>
</feature>
<feature type="repeat" description="ANK" evidence="3">
    <location>
        <begin position="919"/>
        <end position="939"/>
    </location>
</feature>
<dbReference type="PROSITE" id="PS50297">
    <property type="entry name" value="ANK_REP_REGION"/>
    <property type="match status" value="5"/>
</dbReference>
<feature type="repeat" description="ANK" evidence="3">
    <location>
        <begin position="520"/>
        <end position="552"/>
    </location>
</feature>
<feature type="repeat" description="ANK" evidence="3">
    <location>
        <begin position="784"/>
        <end position="816"/>
    </location>
</feature>
<comment type="caution">
    <text evidence="4">The sequence shown here is derived from an EMBL/GenBank/DDBJ whole genome shotgun (WGS) entry which is preliminary data.</text>
</comment>
<keyword evidence="2 3" id="KW-0040">ANK repeat</keyword>
<dbReference type="PANTHER" id="PTHR24198:SF165">
    <property type="entry name" value="ANKYRIN REPEAT-CONTAINING PROTEIN-RELATED"/>
    <property type="match status" value="1"/>
</dbReference>
<protein>
    <submittedName>
        <fullName evidence="4">Uncharacterized protein</fullName>
    </submittedName>
</protein>
<proteinExistence type="predicted"/>
<feature type="repeat" description="ANK" evidence="3">
    <location>
        <begin position="149"/>
        <end position="181"/>
    </location>
</feature>
<organism evidence="4 5">
    <name type="scientific">Cloeon dipterum</name>
    <dbReference type="NCBI Taxonomy" id="197152"/>
    <lineage>
        <taxon>Eukaryota</taxon>
        <taxon>Metazoa</taxon>
        <taxon>Ecdysozoa</taxon>
        <taxon>Arthropoda</taxon>
        <taxon>Hexapoda</taxon>
        <taxon>Insecta</taxon>
        <taxon>Pterygota</taxon>
        <taxon>Palaeoptera</taxon>
        <taxon>Ephemeroptera</taxon>
        <taxon>Pisciforma</taxon>
        <taxon>Baetidae</taxon>
        <taxon>Cloeon</taxon>
    </lineage>
</organism>
<reference evidence="4 5" key="1">
    <citation type="submission" date="2020-04" db="EMBL/GenBank/DDBJ databases">
        <authorList>
            <person name="Alioto T."/>
            <person name="Alioto T."/>
            <person name="Gomez Garrido J."/>
        </authorList>
    </citation>
    <scope>NUCLEOTIDE SEQUENCE [LARGE SCALE GENOMIC DNA]</scope>
</reference>
<dbReference type="OrthoDB" id="2121094at2759"/>
<dbReference type="AlphaFoldDB" id="A0A8S1E244"/>
<feature type="repeat" description="ANK" evidence="3">
    <location>
        <begin position="19"/>
        <end position="51"/>
    </location>
</feature>
<dbReference type="Gene3D" id="1.25.40.20">
    <property type="entry name" value="Ankyrin repeat-containing domain"/>
    <property type="match status" value="5"/>
</dbReference>
<keyword evidence="1" id="KW-0677">Repeat</keyword>
<dbReference type="InterPro" id="IPR036770">
    <property type="entry name" value="Ankyrin_rpt-contain_sf"/>
</dbReference>